<dbReference type="PANTHER" id="PTHR13322">
    <property type="entry name" value="C1ORF73 PROTEIN"/>
    <property type="match status" value="1"/>
</dbReference>
<sequence length="902" mass="100867">MVLPNTVTTEREQQSAIIELDKLLNSKTSTPAVSFVNILSSYPTTSVCNSIFLKLGDIFKSGDNTIRFCVLKVFEKCRKLLVRVFNAERLVKRVHHVFENEIDPAARSLAIRMFACMAILLVDDKRIHSDVRNAIRSPNESEVSACIFCIKELCRVSISFASDTLSLIREIVLALETPLMQRLQLISSLEYMCGDPVTALDSWVLLTDVLDRYPMLPIVLVSLRTLSQLSIKSSIRHEQLIKLMLEYMKTDERSEVQSMAAHCLSTLVSSAAFVFDCPHDDIVAVARTSKCIEVQESCIRMMVVLVEQESCDSSEDLYSFQSKVLTCGSTMLQETGSLNKEDITLMHTLLEIFPTNSASSKRSAESLAAQMTLCSRVVGSFCEAINTTWEKGDPHRALEASCQSLSLCASQFPHLMNDLIRKLFECPRGSENPVLFLSLVKSIMFLGMSNLKSQVETIQMIKSKCLSALRENPWNGYRLLRSAFVMGYLKLALPLIDELKTKVESVRMRAWMSSLYFLAEAEEIRTSENYSMTVEKLQEAAQQMYVVGPSSKTFTFQKRYLKALITSNDALSRLRLAVWDWLDFRPLDPSQKVQHSDTEELHECKMISEAIRSLEVAKDKILELRRCRFGTDAQSEMCLEQHAICQAFIARVASVMFLNEDKENLIYGWDSIVESIITREKQTVLAMLPAQTCKALMKWLTDLFAESGRETMEGNDSERGELSDLHRVQAFLHVMGALNKLPLLVPPSFLDTSNPVYVDIKSLPSPKSAMEPIETQLGIGCVLKIEATIVNLHTRQSWSSQITYIVLSVVINYDALDPKGTTAKFPQSMQFKLRCKGGSVSTSCLLPVSQALGSYSVSISADILDNRGNCWDGGPATSLRVRTVQTLGAVKSSGTAMTQASA</sequence>
<name>L1IVA1_GUITC</name>
<evidence type="ECO:0000259" key="3">
    <source>
        <dbReference type="Pfam" id="PF22965"/>
    </source>
</evidence>
<protein>
    <recommendedName>
        <fullName evidence="2">Integrator complex subunit 7</fullName>
    </recommendedName>
</protein>
<dbReference type="SUPFAM" id="SSF48371">
    <property type="entry name" value="ARM repeat"/>
    <property type="match status" value="1"/>
</dbReference>
<dbReference type="GeneID" id="17296916"/>
<reference evidence="6" key="3">
    <citation type="submission" date="2016-03" db="UniProtKB">
        <authorList>
            <consortium name="EnsemblProtists"/>
        </authorList>
    </citation>
    <scope>IDENTIFICATION</scope>
</reference>
<reference evidence="5 7" key="1">
    <citation type="journal article" date="2012" name="Nature">
        <title>Algal genomes reveal evolutionary mosaicism and the fate of nucleomorphs.</title>
        <authorList>
            <consortium name="DOE Joint Genome Institute"/>
            <person name="Curtis B.A."/>
            <person name="Tanifuji G."/>
            <person name="Burki F."/>
            <person name="Gruber A."/>
            <person name="Irimia M."/>
            <person name="Maruyama S."/>
            <person name="Arias M.C."/>
            <person name="Ball S.G."/>
            <person name="Gile G.H."/>
            <person name="Hirakawa Y."/>
            <person name="Hopkins J.F."/>
            <person name="Kuo A."/>
            <person name="Rensing S.A."/>
            <person name="Schmutz J."/>
            <person name="Symeonidi A."/>
            <person name="Elias M."/>
            <person name="Eveleigh R.J."/>
            <person name="Herman E.K."/>
            <person name="Klute M.J."/>
            <person name="Nakayama T."/>
            <person name="Obornik M."/>
            <person name="Reyes-Prieto A."/>
            <person name="Armbrust E.V."/>
            <person name="Aves S.J."/>
            <person name="Beiko R.G."/>
            <person name="Coutinho P."/>
            <person name="Dacks J.B."/>
            <person name="Durnford D.G."/>
            <person name="Fast N.M."/>
            <person name="Green B.R."/>
            <person name="Grisdale C.J."/>
            <person name="Hempel F."/>
            <person name="Henrissat B."/>
            <person name="Hoppner M.P."/>
            <person name="Ishida K."/>
            <person name="Kim E."/>
            <person name="Koreny L."/>
            <person name="Kroth P.G."/>
            <person name="Liu Y."/>
            <person name="Malik S.B."/>
            <person name="Maier U.G."/>
            <person name="McRose D."/>
            <person name="Mock T."/>
            <person name="Neilson J.A."/>
            <person name="Onodera N.T."/>
            <person name="Poole A.M."/>
            <person name="Pritham E.J."/>
            <person name="Richards T.A."/>
            <person name="Rocap G."/>
            <person name="Roy S.W."/>
            <person name="Sarai C."/>
            <person name="Schaack S."/>
            <person name="Shirato S."/>
            <person name="Slamovits C.H."/>
            <person name="Spencer D.F."/>
            <person name="Suzuki S."/>
            <person name="Worden A.Z."/>
            <person name="Zauner S."/>
            <person name="Barry K."/>
            <person name="Bell C."/>
            <person name="Bharti A.K."/>
            <person name="Crow J.A."/>
            <person name="Grimwood J."/>
            <person name="Kramer R."/>
            <person name="Lindquist E."/>
            <person name="Lucas S."/>
            <person name="Salamov A."/>
            <person name="McFadden G.I."/>
            <person name="Lane C.E."/>
            <person name="Keeling P.J."/>
            <person name="Gray M.W."/>
            <person name="Grigoriev I.V."/>
            <person name="Archibald J.M."/>
        </authorList>
    </citation>
    <scope>NUCLEOTIDE SEQUENCE</scope>
    <source>
        <strain evidence="5 7">CCMP2712</strain>
    </source>
</reference>
<dbReference type="RefSeq" id="XP_005827158.1">
    <property type="nucleotide sequence ID" value="XM_005827101.1"/>
</dbReference>
<dbReference type="STRING" id="905079.L1IVA1"/>
<dbReference type="eggNOG" id="KOG1988">
    <property type="taxonomic scope" value="Eukaryota"/>
</dbReference>
<evidence type="ECO:0000259" key="4">
    <source>
        <dbReference type="Pfam" id="PF24436"/>
    </source>
</evidence>
<dbReference type="Proteomes" id="UP000011087">
    <property type="component" value="Unassembled WGS sequence"/>
</dbReference>
<dbReference type="Pfam" id="PF24436">
    <property type="entry name" value="INTS7_N"/>
    <property type="match status" value="1"/>
</dbReference>
<dbReference type="InterPro" id="IPR056516">
    <property type="entry name" value="INTS7_N"/>
</dbReference>
<evidence type="ECO:0000313" key="6">
    <source>
        <dbReference type="EnsemblProtists" id="EKX40178"/>
    </source>
</evidence>
<dbReference type="KEGG" id="gtt:GUITHDRAFT_113657"/>
<dbReference type="GO" id="GO:0032039">
    <property type="term" value="C:integrator complex"/>
    <property type="evidence" value="ECO:0007669"/>
    <property type="project" value="InterPro"/>
</dbReference>
<dbReference type="EMBL" id="JH993033">
    <property type="protein sequence ID" value="EKX40178.1"/>
    <property type="molecule type" value="Genomic_DNA"/>
</dbReference>
<dbReference type="PANTHER" id="PTHR13322:SF2">
    <property type="entry name" value="INTEGRATOR COMPLEX SUBUNIT 7"/>
    <property type="match status" value="1"/>
</dbReference>
<dbReference type="InterPro" id="IPR016024">
    <property type="entry name" value="ARM-type_fold"/>
</dbReference>
<dbReference type="InterPro" id="IPR054519">
    <property type="entry name" value="INTS7_C"/>
</dbReference>
<evidence type="ECO:0000256" key="1">
    <source>
        <dbReference type="ARBA" id="ARBA00008565"/>
    </source>
</evidence>
<evidence type="ECO:0000256" key="2">
    <source>
        <dbReference type="ARBA" id="ARBA00015336"/>
    </source>
</evidence>
<gene>
    <name evidence="5" type="ORF">GUITHDRAFT_113657</name>
</gene>
<evidence type="ECO:0000313" key="5">
    <source>
        <dbReference type="EMBL" id="EKX40178.1"/>
    </source>
</evidence>
<keyword evidence="7" id="KW-1185">Reference proteome</keyword>
<organism evidence="5">
    <name type="scientific">Guillardia theta (strain CCMP2712)</name>
    <name type="common">Cryptophyte</name>
    <dbReference type="NCBI Taxonomy" id="905079"/>
    <lineage>
        <taxon>Eukaryota</taxon>
        <taxon>Cryptophyceae</taxon>
        <taxon>Pyrenomonadales</taxon>
        <taxon>Geminigeraceae</taxon>
        <taxon>Guillardia</taxon>
    </lineage>
</organism>
<dbReference type="Pfam" id="PF22965">
    <property type="entry name" value="INTS7_C"/>
    <property type="match status" value="1"/>
</dbReference>
<accession>L1IVA1</accession>
<dbReference type="HOGENOM" id="CLU_013157_0_0_1"/>
<dbReference type="InterPro" id="IPR033060">
    <property type="entry name" value="INTS7"/>
</dbReference>
<dbReference type="GO" id="GO:0034472">
    <property type="term" value="P:snRNA 3'-end processing"/>
    <property type="evidence" value="ECO:0007669"/>
    <property type="project" value="TreeGrafter"/>
</dbReference>
<dbReference type="AlphaFoldDB" id="L1IVA1"/>
<feature type="domain" description="Integrator complex subunit 7 N-terminal" evidence="4">
    <location>
        <begin position="17"/>
        <end position="335"/>
    </location>
</feature>
<dbReference type="EnsemblProtists" id="EKX40178">
    <property type="protein sequence ID" value="EKX40178"/>
    <property type="gene ID" value="GUITHDRAFT_113657"/>
</dbReference>
<feature type="domain" description="Integrator complex subunit 7 C-terminal" evidence="3">
    <location>
        <begin position="763"/>
        <end position="871"/>
    </location>
</feature>
<evidence type="ECO:0000313" key="7">
    <source>
        <dbReference type="Proteomes" id="UP000011087"/>
    </source>
</evidence>
<dbReference type="PaxDb" id="55529-EKX40178"/>
<dbReference type="OrthoDB" id="1921953at2759"/>
<reference evidence="7" key="2">
    <citation type="submission" date="2012-11" db="EMBL/GenBank/DDBJ databases">
        <authorList>
            <person name="Kuo A."/>
            <person name="Curtis B.A."/>
            <person name="Tanifuji G."/>
            <person name="Burki F."/>
            <person name="Gruber A."/>
            <person name="Irimia M."/>
            <person name="Maruyama S."/>
            <person name="Arias M.C."/>
            <person name="Ball S.G."/>
            <person name="Gile G.H."/>
            <person name="Hirakawa Y."/>
            <person name="Hopkins J.F."/>
            <person name="Rensing S.A."/>
            <person name="Schmutz J."/>
            <person name="Symeonidi A."/>
            <person name="Elias M."/>
            <person name="Eveleigh R.J."/>
            <person name="Herman E.K."/>
            <person name="Klute M.J."/>
            <person name="Nakayama T."/>
            <person name="Obornik M."/>
            <person name="Reyes-Prieto A."/>
            <person name="Armbrust E.V."/>
            <person name="Aves S.J."/>
            <person name="Beiko R.G."/>
            <person name="Coutinho P."/>
            <person name="Dacks J.B."/>
            <person name="Durnford D.G."/>
            <person name="Fast N.M."/>
            <person name="Green B.R."/>
            <person name="Grisdale C."/>
            <person name="Hempe F."/>
            <person name="Henrissat B."/>
            <person name="Hoppner M.P."/>
            <person name="Ishida K.-I."/>
            <person name="Kim E."/>
            <person name="Koreny L."/>
            <person name="Kroth P.G."/>
            <person name="Liu Y."/>
            <person name="Malik S.-B."/>
            <person name="Maier U.G."/>
            <person name="McRose D."/>
            <person name="Mock T."/>
            <person name="Neilson J.A."/>
            <person name="Onodera N.T."/>
            <person name="Poole A.M."/>
            <person name="Pritham E.J."/>
            <person name="Richards T.A."/>
            <person name="Rocap G."/>
            <person name="Roy S.W."/>
            <person name="Sarai C."/>
            <person name="Schaack S."/>
            <person name="Shirato S."/>
            <person name="Slamovits C.H."/>
            <person name="Spencer D.F."/>
            <person name="Suzuki S."/>
            <person name="Worden A.Z."/>
            <person name="Zauner S."/>
            <person name="Barry K."/>
            <person name="Bell C."/>
            <person name="Bharti A.K."/>
            <person name="Crow J.A."/>
            <person name="Grimwood J."/>
            <person name="Kramer R."/>
            <person name="Lindquist E."/>
            <person name="Lucas S."/>
            <person name="Salamov A."/>
            <person name="McFadden G.I."/>
            <person name="Lane C.E."/>
            <person name="Keeling P.J."/>
            <person name="Gray M.W."/>
            <person name="Grigoriev I.V."/>
            <person name="Archibald J.M."/>
        </authorList>
    </citation>
    <scope>NUCLEOTIDE SEQUENCE</scope>
    <source>
        <strain evidence="7">CCMP2712</strain>
    </source>
</reference>
<comment type="similarity">
    <text evidence="1">Belongs to the Integrator subunit 7 family.</text>
</comment>
<proteinExistence type="inferred from homology"/>